<reference evidence="3 4" key="1">
    <citation type="submission" date="2024-09" db="EMBL/GenBank/DDBJ databases">
        <title>Chromosome-scale assembly of Riccia sorocarpa.</title>
        <authorList>
            <person name="Paukszto L."/>
        </authorList>
    </citation>
    <scope>NUCLEOTIDE SEQUENCE [LARGE SCALE GENOMIC DNA]</scope>
    <source>
        <strain evidence="3">LP-2024</strain>
        <tissue evidence="3">Aerial parts of the thallus</tissue>
    </source>
</reference>
<gene>
    <name evidence="3" type="ORF">R1sor_021899</name>
</gene>
<protein>
    <recommendedName>
        <fullName evidence="5">CCHC-type domain-containing protein</fullName>
    </recommendedName>
</protein>
<evidence type="ECO:0000313" key="3">
    <source>
        <dbReference type="EMBL" id="KAL3678943.1"/>
    </source>
</evidence>
<proteinExistence type="predicted"/>
<dbReference type="EMBL" id="JBJQOH010000007">
    <property type="protein sequence ID" value="KAL3678943.1"/>
    <property type="molecule type" value="Genomic_DNA"/>
</dbReference>
<feature type="coiled-coil region" evidence="1">
    <location>
        <begin position="275"/>
        <end position="302"/>
    </location>
</feature>
<evidence type="ECO:0000256" key="2">
    <source>
        <dbReference type="SAM" id="MobiDB-lite"/>
    </source>
</evidence>
<comment type="caution">
    <text evidence="3">The sequence shown here is derived from an EMBL/GenBank/DDBJ whole genome shotgun (WGS) entry which is preliminary data.</text>
</comment>
<feature type="region of interest" description="Disordered" evidence="2">
    <location>
        <begin position="470"/>
        <end position="494"/>
    </location>
</feature>
<evidence type="ECO:0008006" key="5">
    <source>
        <dbReference type="Google" id="ProtNLM"/>
    </source>
</evidence>
<dbReference type="AlphaFoldDB" id="A0ABD3GIC3"/>
<keyword evidence="1" id="KW-0175">Coiled coil</keyword>
<keyword evidence="4" id="KW-1185">Reference proteome</keyword>
<accession>A0ABD3GIC3</accession>
<name>A0ABD3GIC3_9MARC</name>
<feature type="region of interest" description="Disordered" evidence="2">
    <location>
        <begin position="1"/>
        <end position="37"/>
    </location>
</feature>
<evidence type="ECO:0000313" key="4">
    <source>
        <dbReference type="Proteomes" id="UP001633002"/>
    </source>
</evidence>
<organism evidence="3 4">
    <name type="scientific">Riccia sorocarpa</name>
    <dbReference type="NCBI Taxonomy" id="122646"/>
    <lineage>
        <taxon>Eukaryota</taxon>
        <taxon>Viridiplantae</taxon>
        <taxon>Streptophyta</taxon>
        <taxon>Embryophyta</taxon>
        <taxon>Marchantiophyta</taxon>
        <taxon>Marchantiopsida</taxon>
        <taxon>Marchantiidae</taxon>
        <taxon>Marchantiales</taxon>
        <taxon>Ricciaceae</taxon>
        <taxon>Riccia</taxon>
    </lineage>
</organism>
<sequence length="494" mass="54413">MTEPGATTGAGPSIGGGGTANPTSATANPPTDVPVGTTRVTDVAVGGSTIREPAPGVVPPMDTTGILEGLGRLGSEIARRYLTVLGGWDAFDRAMREEFLEEDSERITRRTFLDWVEQQPGRVMTLSELLREFERRYRQLPYREKITLDTRRTELFLRVVDDTSANRLCFMLVDRFAEGGITADWLRVEEAVSILTRQRRAVGAQYMATLLPRHGMQSQMAQAPLPRLAPHVLVSGAMPIAQMPAFAPVGVPVPQVPAVVAPAIPRADAQRPGENQEQQTTMDELTRMMRDMRVEMAELRRGVVPAARGGRPRDDGPRQCIWCDSPDHMRRDCEELAAALRDGVVRYHDNKLHLVATGEPLRTQFGRGGMRRLILARAAAVEAVVAPLDNVAPLPEPHVFGAQVEVFSTPALLDSSDANRQAVPMEELRRAAELIRRATGWGDVVDAGSLHTFLEAKKSVSWEDALVEEKRRRDAADLDAGGPEPRVTRRRREN</sequence>
<evidence type="ECO:0000256" key="1">
    <source>
        <dbReference type="SAM" id="Coils"/>
    </source>
</evidence>
<feature type="compositionally biased region" description="Low complexity" evidence="2">
    <location>
        <begin position="1"/>
        <end position="11"/>
    </location>
</feature>
<dbReference type="Proteomes" id="UP001633002">
    <property type="component" value="Unassembled WGS sequence"/>
</dbReference>